<dbReference type="SUPFAM" id="SSF52540">
    <property type="entry name" value="P-loop containing nucleoside triphosphate hydrolases"/>
    <property type="match status" value="1"/>
</dbReference>
<protein>
    <submittedName>
        <fullName evidence="1">Putative sulfotransferase domain contining protein</fullName>
    </submittedName>
</protein>
<evidence type="ECO:0000313" key="1">
    <source>
        <dbReference type="EMBL" id="QJA79708.1"/>
    </source>
</evidence>
<dbReference type="AlphaFoldDB" id="A0A6M3KDW6"/>
<organism evidence="1">
    <name type="scientific">viral metagenome</name>
    <dbReference type="NCBI Taxonomy" id="1070528"/>
    <lineage>
        <taxon>unclassified sequences</taxon>
        <taxon>metagenomes</taxon>
        <taxon>organismal metagenomes</taxon>
    </lineage>
</organism>
<dbReference type="GO" id="GO:0016740">
    <property type="term" value="F:transferase activity"/>
    <property type="evidence" value="ECO:0007669"/>
    <property type="project" value="UniProtKB-KW"/>
</dbReference>
<accession>A0A6M3KDW6</accession>
<name>A0A6M3KDW6_9ZZZZ</name>
<sequence length="210" mass="24712">MIMKTIVILGMHRSGTSMTAGILQNLGVYMGSHIFKPDEWNEKGYFENKYITEINEEILIKAGGSWIDPPSRESILSLDVSDNIQKIVNKEKRDLWGWKDPRTCLTIELFLPFIENIYYIVVRRNRLSVIESLYQRSGKTDEKGKLSIVYDTYMNRLYSFIHTIDENNILNLQYESILSDSKLHVDRIADFIKVERKDMSDFVEYRLKHF</sequence>
<reference evidence="1" key="1">
    <citation type="submission" date="2020-03" db="EMBL/GenBank/DDBJ databases">
        <title>The deep terrestrial virosphere.</title>
        <authorList>
            <person name="Holmfeldt K."/>
            <person name="Nilsson E."/>
            <person name="Simone D."/>
            <person name="Lopez-Fernandez M."/>
            <person name="Wu X."/>
            <person name="de Brujin I."/>
            <person name="Lundin D."/>
            <person name="Andersson A."/>
            <person name="Bertilsson S."/>
            <person name="Dopson M."/>
        </authorList>
    </citation>
    <scope>NUCLEOTIDE SEQUENCE</scope>
    <source>
        <strain evidence="1">MM415A00842</strain>
    </source>
</reference>
<dbReference type="EMBL" id="MT142391">
    <property type="protein sequence ID" value="QJA79708.1"/>
    <property type="molecule type" value="Genomic_DNA"/>
</dbReference>
<dbReference type="Gene3D" id="3.40.50.300">
    <property type="entry name" value="P-loop containing nucleotide triphosphate hydrolases"/>
    <property type="match status" value="1"/>
</dbReference>
<dbReference type="InterPro" id="IPR027417">
    <property type="entry name" value="P-loop_NTPase"/>
</dbReference>
<dbReference type="Pfam" id="PF13469">
    <property type="entry name" value="Sulfotransfer_3"/>
    <property type="match status" value="1"/>
</dbReference>
<gene>
    <name evidence="1" type="ORF">MM415A00842_0019</name>
</gene>
<proteinExistence type="predicted"/>
<keyword evidence="1" id="KW-0808">Transferase</keyword>